<dbReference type="InterPro" id="IPR051782">
    <property type="entry name" value="ABC_Transporter_VariousFunc"/>
</dbReference>
<proteinExistence type="predicted"/>
<dbReference type="EMBL" id="CP048209">
    <property type="protein sequence ID" value="QHT64092.1"/>
    <property type="molecule type" value="Genomic_DNA"/>
</dbReference>
<dbReference type="AlphaFoldDB" id="A0A6C0G8J4"/>
<reference evidence="5 6" key="1">
    <citation type="submission" date="2020-01" db="EMBL/GenBank/DDBJ databases">
        <title>Paenibacillus sp. nov., isolated from tomato rhizosphere.</title>
        <authorList>
            <person name="Weon H.-Y."/>
            <person name="Lee S.A."/>
        </authorList>
    </citation>
    <scope>NUCLEOTIDE SEQUENCE [LARGE SCALE GENOMIC DNA]</scope>
    <source>
        <strain evidence="5 6">12200R-189</strain>
    </source>
</reference>
<dbReference type="Proteomes" id="UP000476064">
    <property type="component" value="Chromosome"/>
</dbReference>
<evidence type="ECO:0000259" key="4">
    <source>
        <dbReference type="PROSITE" id="PS50893"/>
    </source>
</evidence>
<gene>
    <name evidence="5" type="ORF">GXP70_23420</name>
</gene>
<feature type="domain" description="ABC transporter" evidence="4">
    <location>
        <begin position="7"/>
        <end position="238"/>
    </location>
</feature>
<dbReference type="GO" id="GO:0016887">
    <property type="term" value="F:ATP hydrolysis activity"/>
    <property type="evidence" value="ECO:0007669"/>
    <property type="project" value="InterPro"/>
</dbReference>
<accession>A0A6C0G8J4</accession>
<dbReference type="PANTHER" id="PTHR42939">
    <property type="entry name" value="ABC TRANSPORTER ATP-BINDING PROTEIN ALBC-RELATED"/>
    <property type="match status" value="1"/>
</dbReference>
<keyword evidence="6" id="KW-1185">Reference proteome</keyword>
<dbReference type="InterPro" id="IPR003439">
    <property type="entry name" value="ABC_transporter-like_ATP-bd"/>
</dbReference>
<dbReference type="InterPro" id="IPR027417">
    <property type="entry name" value="P-loop_NTPase"/>
</dbReference>
<name>A0A6C0G8J4_9BACL</name>
<evidence type="ECO:0000313" key="5">
    <source>
        <dbReference type="EMBL" id="QHT64092.1"/>
    </source>
</evidence>
<dbReference type="Pfam" id="PF00005">
    <property type="entry name" value="ABC_tran"/>
    <property type="match status" value="1"/>
</dbReference>
<evidence type="ECO:0000256" key="1">
    <source>
        <dbReference type="ARBA" id="ARBA00022448"/>
    </source>
</evidence>
<keyword evidence="3 5" id="KW-0067">ATP-binding</keyword>
<dbReference type="RefSeq" id="WP_162360644.1">
    <property type="nucleotide sequence ID" value="NZ_CP048209.1"/>
</dbReference>
<sequence length="262" mass="28051">MAMKPVLEVKGLTGGYSPRRPVLHDLNFEVAAGEMVGLIGLNGAGKSTAIKHILGLMQAHAGEIRIGGHTLAEQPEQYRQALAYVPESPLLFDELTVEEHLRLTGMAYGVEEASYGTRTGSLLDEFYMTPKRGAFASHLSKGMRQKMMIMNALLARPSLYVIDEPFLGLDPLGIRSLLDKLVEVTKEGSSVFMSSHILSTVESYCSRFIVLHQGVIVAQGTLADVCETAGMARNAGAGSLEEAFYRLVAGEGAGGGANGPVR</sequence>
<dbReference type="CDD" id="cd03230">
    <property type="entry name" value="ABC_DR_subfamily_A"/>
    <property type="match status" value="1"/>
</dbReference>
<dbReference type="Gene3D" id="3.40.50.300">
    <property type="entry name" value="P-loop containing nucleotide triphosphate hydrolases"/>
    <property type="match status" value="1"/>
</dbReference>
<protein>
    <submittedName>
        <fullName evidence="5">ABC transporter ATP-binding protein</fullName>
    </submittedName>
</protein>
<dbReference type="InterPro" id="IPR003593">
    <property type="entry name" value="AAA+_ATPase"/>
</dbReference>
<dbReference type="PANTHER" id="PTHR42939:SF2">
    <property type="entry name" value="ABC-TYPE TRANSPORTER ATP-BINDING PROTEIN ECSA"/>
    <property type="match status" value="1"/>
</dbReference>
<dbReference type="PROSITE" id="PS50893">
    <property type="entry name" value="ABC_TRANSPORTER_2"/>
    <property type="match status" value="1"/>
</dbReference>
<dbReference type="SMART" id="SM00382">
    <property type="entry name" value="AAA"/>
    <property type="match status" value="1"/>
</dbReference>
<dbReference type="GO" id="GO:0005524">
    <property type="term" value="F:ATP binding"/>
    <property type="evidence" value="ECO:0007669"/>
    <property type="project" value="UniProtKB-KW"/>
</dbReference>
<keyword evidence="2" id="KW-0547">Nucleotide-binding</keyword>
<keyword evidence="1" id="KW-0813">Transport</keyword>
<dbReference type="SUPFAM" id="SSF52540">
    <property type="entry name" value="P-loop containing nucleoside triphosphate hydrolases"/>
    <property type="match status" value="1"/>
</dbReference>
<evidence type="ECO:0000256" key="3">
    <source>
        <dbReference type="ARBA" id="ARBA00022840"/>
    </source>
</evidence>
<dbReference type="KEGG" id="plyc:GXP70_23420"/>
<evidence type="ECO:0000313" key="6">
    <source>
        <dbReference type="Proteomes" id="UP000476064"/>
    </source>
</evidence>
<evidence type="ECO:0000256" key="2">
    <source>
        <dbReference type="ARBA" id="ARBA00022741"/>
    </source>
</evidence>
<organism evidence="5 6">
    <name type="scientific">Paenibacillus lycopersici</name>
    <dbReference type="NCBI Taxonomy" id="2704462"/>
    <lineage>
        <taxon>Bacteria</taxon>
        <taxon>Bacillati</taxon>
        <taxon>Bacillota</taxon>
        <taxon>Bacilli</taxon>
        <taxon>Bacillales</taxon>
        <taxon>Paenibacillaceae</taxon>
        <taxon>Paenibacillus</taxon>
    </lineage>
</organism>